<gene>
    <name evidence="3" type="ORF">MSP1401_LOCUS9150</name>
</gene>
<dbReference type="AlphaFoldDB" id="A0A7S0D9M1"/>
<feature type="transmembrane region" description="Helical" evidence="2">
    <location>
        <begin position="222"/>
        <end position="248"/>
    </location>
</feature>
<evidence type="ECO:0000256" key="2">
    <source>
        <dbReference type="SAM" id="Phobius"/>
    </source>
</evidence>
<feature type="region of interest" description="Disordered" evidence="1">
    <location>
        <begin position="537"/>
        <end position="574"/>
    </location>
</feature>
<keyword evidence="2" id="KW-0472">Membrane</keyword>
<name>A0A7S0D9M1_MICPS</name>
<protein>
    <recommendedName>
        <fullName evidence="4">Transmembrane protein</fullName>
    </recommendedName>
</protein>
<feature type="transmembrane region" description="Helical" evidence="2">
    <location>
        <begin position="282"/>
        <end position="306"/>
    </location>
</feature>
<feature type="transmembrane region" description="Helical" evidence="2">
    <location>
        <begin position="368"/>
        <end position="391"/>
    </location>
</feature>
<feature type="region of interest" description="Disordered" evidence="1">
    <location>
        <begin position="1"/>
        <end position="66"/>
    </location>
</feature>
<evidence type="ECO:0000313" key="3">
    <source>
        <dbReference type="EMBL" id="CAD8445731.1"/>
    </source>
</evidence>
<accession>A0A7S0D9M1</accession>
<evidence type="ECO:0008006" key="4">
    <source>
        <dbReference type="Google" id="ProtNLM"/>
    </source>
</evidence>
<sequence>MSDVFVDASDDAVDDDSTTIEMTETHDHVPELNHGTRAGRRGLREGAHGNAAPTMSPSHFPSSVRVGATPSSPALGSLGRVESTRFGDVAPEEEFTDLEREKIDDDLLGDMGLADFMLLAYTISNIYQRHKARSRRAKLDDSEVVGHDETALFIVVALYAASVLTMSLTLMGGGIVCRPLSVSLGAFALGSGGIAPGGLFEYGMDFINRVCETQIKLETSQFWPVFTMVSFALLFVGAGFNAKFIAVYNRLHAIARKQYHSPLIGTEAVRASEREPGKFEAFYVKFMVAKAFAILVSVGMLSTFWYTVLSFATIATTGEGTNVTYSGGNLLTRGGAVCDASSLRFEEPFDAQYRCHLKGEAQMHYLKYLVLFSAGLVIIVSVYQTVTMSLIHRGYKKWKRNREELDARSREQSLPDALTPEMTSMFKMTRGLVRLIMYYLKPSPPDGDLPGLIAKAVFGLSPEPDEMALISSKMLTEFASPTETSEMLMSFMKGVLGEHIGESEDVRKIVLATVTAWKDSSTQRYLKGIVDTINAIHKDERDGENRRSPAPAPRERTPGRGNYVGTPRRRPDVRVDALMHSESMRQRMNQ</sequence>
<feature type="compositionally biased region" description="Basic and acidic residues" evidence="1">
    <location>
        <begin position="537"/>
        <end position="558"/>
    </location>
</feature>
<keyword evidence="2" id="KW-1133">Transmembrane helix</keyword>
<proteinExistence type="predicted"/>
<feature type="transmembrane region" description="Helical" evidence="2">
    <location>
        <begin position="151"/>
        <end position="170"/>
    </location>
</feature>
<reference evidence="3" key="1">
    <citation type="submission" date="2021-01" db="EMBL/GenBank/DDBJ databases">
        <authorList>
            <person name="Corre E."/>
            <person name="Pelletier E."/>
            <person name="Niang G."/>
            <person name="Scheremetjew M."/>
            <person name="Finn R."/>
            <person name="Kale V."/>
            <person name="Holt S."/>
            <person name="Cochrane G."/>
            <person name="Meng A."/>
            <person name="Brown T."/>
            <person name="Cohen L."/>
        </authorList>
    </citation>
    <scope>NUCLEOTIDE SEQUENCE</scope>
    <source>
        <strain evidence="3">CCAC1681</strain>
    </source>
</reference>
<organism evidence="3">
    <name type="scientific">Micromonas pusilla</name>
    <name type="common">Picoplanktonic green alga</name>
    <name type="synonym">Chromulina pusilla</name>
    <dbReference type="NCBI Taxonomy" id="38833"/>
    <lineage>
        <taxon>Eukaryota</taxon>
        <taxon>Viridiplantae</taxon>
        <taxon>Chlorophyta</taxon>
        <taxon>Mamiellophyceae</taxon>
        <taxon>Mamiellales</taxon>
        <taxon>Mamiellaceae</taxon>
        <taxon>Micromonas</taxon>
    </lineage>
</organism>
<feature type="transmembrane region" description="Helical" evidence="2">
    <location>
        <begin position="182"/>
        <end position="202"/>
    </location>
</feature>
<keyword evidence="2" id="KW-0812">Transmembrane</keyword>
<feature type="compositionally biased region" description="Acidic residues" evidence="1">
    <location>
        <begin position="8"/>
        <end position="18"/>
    </location>
</feature>
<dbReference type="EMBL" id="HBEN01011037">
    <property type="protein sequence ID" value="CAD8445731.1"/>
    <property type="molecule type" value="Transcribed_RNA"/>
</dbReference>
<evidence type="ECO:0000256" key="1">
    <source>
        <dbReference type="SAM" id="MobiDB-lite"/>
    </source>
</evidence>